<feature type="transmembrane region" description="Helical" evidence="1">
    <location>
        <begin position="226"/>
        <end position="246"/>
    </location>
</feature>
<accession>A0A0F6W5T9</accession>
<feature type="transmembrane region" description="Helical" evidence="1">
    <location>
        <begin position="169"/>
        <end position="188"/>
    </location>
</feature>
<evidence type="ECO:0000313" key="4">
    <source>
        <dbReference type="Proteomes" id="UP000034883"/>
    </source>
</evidence>
<feature type="transmembrane region" description="Helical" evidence="1">
    <location>
        <begin position="145"/>
        <end position="162"/>
    </location>
</feature>
<sequence length="314" mass="32475">MRVALVIAIVLIASTAHAHPLAFGALDVREDARGDVDVSFRFSGTETRVTGAEVVMPSRCVARGELVSAITGGESRVMRFACGGLGGETIAVRGMEGTGVQIAVRVERADGSIVRARLDDGTREVRLDARDTGITAYLRLGVEHIAGGIDHLLFVLGLLLVVRSRAAMIAGVTSFTIGHSITLALAALDVVTVRAAPVEACIALSIVLLAREVARPESASLVRRAPWIAAGGLGLLHGLGFAGALAEVGLPSDAIVPALLGFNVGVELGQLAFVAIVVAIGLVVRVERARLACALGMGALASFFFFERLAALGT</sequence>
<dbReference type="Pfam" id="PF13795">
    <property type="entry name" value="HupE_UreJ_2"/>
    <property type="match status" value="1"/>
</dbReference>
<evidence type="ECO:0000256" key="1">
    <source>
        <dbReference type="SAM" id="Phobius"/>
    </source>
</evidence>
<keyword evidence="1" id="KW-0812">Transmembrane</keyword>
<dbReference type="KEGG" id="samy:DB32_005322"/>
<dbReference type="EMBL" id="CP011125">
    <property type="protein sequence ID" value="AKF08173.1"/>
    <property type="molecule type" value="Genomic_DNA"/>
</dbReference>
<dbReference type="AlphaFoldDB" id="A0A0F6W5T9"/>
<feature type="chain" id="PRO_5002511316" evidence="2">
    <location>
        <begin position="19"/>
        <end position="314"/>
    </location>
</feature>
<keyword evidence="1" id="KW-1133">Transmembrane helix</keyword>
<keyword evidence="4" id="KW-1185">Reference proteome</keyword>
<keyword evidence="2" id="KW-0732">Signal</keyword>
<feature type="signal peptide" evidence="2">
    <location>
        <begin position="1"/>
        <end position="18"/>
    </location>
</feature>
<evidence type="ECO:0000256" key="2">
    <source>
        <dbReference type="SAM" id="SignalP"/>
    </source>
</evidence>
<gene>
    <name evidence="3" type="ORF">DB32_005322</name>
</gene>
<reference evidence="3 4" key="1">
    <citation type="submission" date="2015-03" db="EMBL/GenBank/DDBJ databases">
        <title>Genome assembly of Sandaracinus amylolyticus DSM 53668.</title>
        <authorList>
            <person name="Sharma G."/>
            <person name="Subramanian S."/>
        </authorList>
    </citation>
    <scope>NUCLEOTIDE SEQUENCE [LARGE SCALE GENOMIC DNA]</scope>
    <source>
        <strain evidence="3 4">DSM 53668</strain>
    </source>
</reference>
<dbReference type="InterPro" id="IPR032809">
    <property type="entry name" value="Put_HupE_UreJ"/>
</dbReference>
<dbReference type="RefSeq" id="WP_053235345.1">
    <property type="nucleotide sequence ID" value="NZ_CP011125.1"/>
</dbReference>
<keyword evidence="1" id="KW-0472">Membrane</keyword>
<dbReference type="Proteomes" id="UP000034883">
    <property type="component" value="Chromosome"/>
</dbReference>
<organism evidence="3 4">
    <name type="scientific">Sandaracinus amylolyticus</name>
    <dbReference type="NCBI Taxonomy" id="927083"/>
    <lineage>
        <taxon>Bacteria</taxon>
        <taxon>Pseudomonadati</taxon>
        <taxon>Myxococcota</taxon>
        <taxon>Polyangia</taxon>
        <taxon>Polyangiales</taxon>
        <taxon>Sandaracinaceae</taxon>
        <taxon>Sandaracinus</taxon>
    </lineage>
</organism>
<feature type="transmembrane region" description="Helical" evidence="1">
    <location>
        <begin position="258"/>
        <end position="284"/>
    </location>
</feature>
<evidence type="ECO:0000313" key="3">
    <source>
        <dbReference type="EMBL" id="AKF08173.1"/>
    </source>
</evidence>
<protein>
    <submittedName>
        <fullName evidence="3">Membrane protein, putative</fullName>
    </submittedName>
</protein>
<proteinExistence type="predicted"/>
<dbReference type="STRING" id="927083.DB32_005322"/>
<name>A0A0F6W5T9_9BACT</name>
<dbReference type="OrthoDB" id="9808870at2"/>
<feature type="transmembrane region" description="Helical" evidence="1">
    <location>
        <begin position="291"/>
        <end position="311"/>
    </location>
</feature>